<dbReference type="PATRIC" id="fig|562.7810.peg.1622"/>
<evidence type="ECO:0000313" key="5">
    <source>
        <dbReference type="EMBL" id="RXB20085.1"/>
    </source>
</evidence>
<keyword evidence="1" id="KW-1133">Transmembrane helix</keyword>
<feature type="transmembrane region" description="Helical" evidence="1">
    <location>
        <begin position="47"/>
        <end position="67"/>
    </location>
</feature>
<accession>A0A0P7LNV8</accession>
<evidence type="ECO:0000313" key="7">
    <source>
        <dbReference type="Proteomes" id="UP000239554"/>
    </source>
</evidence>
<keyword evidence="2" id="KW-0614">Plasmid</keyword>
<geneLocation type="plasmid" evidence="2">
    <name>pECO-6357</name>
</geneLocation>
<protein>
    <submittedName>
        <fullName evidence="3">Uncharacterized protein</fullName>
    </submittedName>
</protein>
<evidence type="ECO:0000256" key="1">
    <source>
        <dbReference type="SAM" id="Phobius"/>
    </source>
</evidence>
<gene>
    <name evidence="3" type="ORF">ACU57_18945</name>
    <name evidence="2" type="ORF">C3F40_29820</name>
    <name evidence="4" type="ORF">CIG67_00820</name>
    <name evidence="5" type="ORF">EPS97_23980</name>
</gene>
<evidence type="ECO:0000313" key="8">
    <source>
        <dbReference type="Proteomes" id="UP000288459"/>
    </source>
</evidence>
<dbReference type="EMBL" id="NPIM01000028">
    <property type="protein sequence ID" value="RVE16738.1"/>
    <property type="molecule type" value="Genomic_DNA"/>
</dbReference>
<evidence type="ECO:0000313" key="9">
    <source>
        <dbReference type="Proteomes" id="UP000290652"/>
    </source>
</evidence>
<geneLocation type="plasmid" evidence="7">
    <name>peco-6357</name>
</geneLocation>
<reference evidence="5 9" key="4">
    <citation type="submission" date="2019-01" db="EMBL/GenBank/DDBJ databases">
        <title>Genomic analysis of febrile catheter-associated UTI E. coli isolates.</title>
        <authorList>
            <person name="Potter R."/>
            <person name="Zou Z."/>
            <person name="Henderson J."/>
            <person name="Dantas G."/>
        </authorList>
    </citation>
    <scope>NUCLEOTIDE SEQUENCE [LARGE SCALE GENOMIC DNA]</scope>
    <source>
        <strain evidence="5 9">49_rectal</strain>
    </source>
</reference>
<evidence type="ECO:0000313" key="6">
    <source>
        <dbReference type="Proteomes" id="UP000050556"/>
    </source>
</evidence>
<dbReference type="EMBL" id="LDYI01000126">
    <property type="protein sequence ID" value="KPO08527.1"/>
    <property type="molecule type" value="Genomic_DNA"/>
</dbReference>
<name>A0A0P7LNV8_ECOLX</name>
<organism evidence="3 6">
    <name type="scientific">Escherichia coli</name>
    <dbReference type="NCBI Taxonomy" id="562"/>
    <lineage>
        <taxon>Bacteria</taxon>
        <taxon>Pseudomonadati</taxon>
        <taxon>Pseudomonadota</taxon>
        <taxon>Gammaproteobacteria</taxon>
        <taxon>Enterobacterales</taxon>
        <taxon>Enterobacteriaceae</taxon>
        <taxon>Escherichia</taxon>
    </lineage>
</organism>
<keyword evidence="1" id="KW-0472">Membrane</keyword>
<dbReference type="Proteomes" id="UP000288459">
    <property type="component" value="Unassembled WGS sequence"/>
</dbReference>
<dbReference type="Proteomes" id="UP000050556">
    <property type="component" value="Unassembled WGS sequence"/>
</dbReference>
<keyword evidence="1" id="KW-0812">Transmembrane</keyword>
<reference evidence="2 7" key="3">
    <citation type="journal article" date="2018" name="MBio">
        <title>Genomic Analysis of Hospital Plumbing Reveals Diverse Reservoir of Bacterial Plasmids Conferring Carbapenem Resistance.</title>
        <authorList>
            <consortium name="NISC Comparative Sequencing Program"/>
            <person name="Weingarten R.A."/>
            <person name="Johnson R.C."/>
            <person name="Conlan S."/>
            <person name="Ramsburg A.M."/>
            <person name="Dekker J.P."/>
            <person name="Lau A.F."/>
            <person name="Khil P."/>
            <person name="Odom R.T."/>
            <person name="Deming C."/>
            <person name="Park M."/>
            <person name="Thomas P.J."/>
            <person name="Henderson D.K."/>
            <person name="Palmore T.N."/>
            <person name="Segre J.A."/>
            <person name="Frank K.M."/>
        </authorList>
    </citation>
    <scope>NUCLEOTIDE SEQUENCE [LARGE SCALE GENOMIC DNA]</scope>
    <source>
        <strain evidence="2 7">ECONIH4</strain>
        <plasmid evidence="7">peco-6357</plasmid>
        <plasmid evidence="2">pECO-6357</plasmid>
    </source>
</reference>
<evidence type="ECO:0000313" key="2">
    <source>
        <dbReference type="EMBL" id="AUY05774.1"/>
    </source>
</evidence>
<proteinExistence type="predicted"/>
<dbReference type="AlphaFoldDB" id="A0A0P7LNV8"/>
<dbReference type="Proteomes" id="UP000290652">
    <property type="component" value="Unassembled WGS sequence"/>
</dbReference>
<dbReference type="Proteomes" id="UP000239554">
    <property type="component" value="Plasmid pECO-6357"/>
</dbReference>
<dbReference type="EMBL" id="SCIU01000112">
    <property type="protein sequence ID" value="RXB20085.1"/>
    <property type="molecule type" value="Genomic_DNA"/>
</dbReference>
<dbReference type="RefSeq" id="WP_001515736.1">
    <property type="nucleotide sequence ID" value="NZ_BFPB01000106.1"/>
</dbReference>
<dbReference type="EMBL" id="CP026404">
    <property type="protein sequence ID" value="AUY05774.1"/>
    <property type="molecule type" value="Genomic_DNA"/>
</dbReference>
<sequence>MPADLPADLVTQASASISETIQVVNSLGGDEHLLSSAKLAFSASHSLVLGTASVLLILLAVVVWFTLPERKIRQLGKQRATPH</sequence>
<evidence type="ECO:0000313" key="3">
    <source>
        <dbReference type="EMBL" id="KPO08527.1"/>
    </source>
</evidence>
<evidence type="ECO:0000313" key="4">
    <source>
        <dbReference type="EMBL" id="RVE16738.1"/>
    </source>
</evidence>
<reference evidence="4 8" key="2">
    <citation type="submission" date="2017-08" db="EMBL/GenBank/DDBJ databases">
        <title>Sequencing of Escherichia coli CCPM 6219.</title>
        <authorList>
            <person name="Liu S.-L."/>
            <person name="Zhou Y.-J."/>
            <person name="Zhao M.-F."/>
        </authorList>
    </citation>
    <scope>NUCLEOTIDE SEQUENCE [LARGE SCALE GENOMIC DNA]</scope>
    <source>
        <strain evidence="4 8">CCPM 6219</strain>
    </source>
</reference>
<reference evidence="3 6" key="1">
    <citation type="journal article" date="2015" name="Front. Microbiol.">
        <title>Genetic determinants of heat resistance in Escherichia coli.</title>
        <authorList>
            <person name="Mercer R.G."/>
            <person name="Zheng J."/>
            <person name="Garcia-Hernandez R."/>
            <person name="Ruan L."/>
            <person name="Ganzle M.G."/>
            <person name="McMullen L.M."/>
        </authorList>
    </citation>
    <scope>NUCLEOTIDE SEQUENCE [LARGE SCALE GENOMIC DNA]</scope>
    <source>
        <strain evidence="3 6">AW1.3</strain>
    </source>
</reference>